<reference evidence="1" key="1">
    <citation type="journal article" date="2015" name="Nature">
        <title>Complex archaea that bridge the gap between prokaryotes and eukaryotes.</title>
        <authorList>
            <person name="Spang A."/>
            <person name="Saw J.H."/>
            <person name="Jorgensen S.L."/>
            <person name="Zaremba-Niedzwiedzka K."/>
            <person name="Martijn J."/>
            <person name="Lind A.E."/>
            <person name="van Eijk R."/>
            <person name="Schleper C."/>
            <person name="Guy L."/>
            <person name="Ettema T.J."/>
        </authorList>
    </citation>
    <scope>NUCLEOTIDE SEQUENCE</scope>
</reference>
<name>A0A0F9HTL1_9ZZZZ</name>
<sequence length="138" mass="16211">MNTFLDDSIQNMRRTETSTTYANIRSRMLHAIMGIADEAGELNEMMLRATFYNKRINITHYKEELGDLWWCLCLAVDDLAETEDKTPEKIFQEILSINKAKLKIRYPEKYSNTQACVRDLDAEKHAIEEAKITHRRRP</sequence>
<accession>A0A0F9HTL1</accession>
<protein>
    <recommendedName>
        <fullName evidence="2">NTP pyrophosphohydrolase MazG putative catalytic core domain-containing protein</fullName>
    </recommendedName>
</protein>
<organism evidence="1">
    <name type="scientific">marine sediment metagenome</name>
    <dbReference type="NCBI Taxonomy" id="412755"/>
    <lineage>
        <taxon>unclassified sequences</taxon>
        <taxon>metagenomes</taxon>
        <taxon>ecological metagenomes</taxon>
    </lineage>
</organism>
<gene>
    <name evidence="1" type="ORF">LCGC14_1662820</name>
</gene>
<dbReference type="EMBL" id="LAZR01014160">
    <property type="protein sequence ID" value="KKM18721.1"/>
    <property type="molecule type" value="Genomic_DNA"/>
</dbReference>
<dbReference type="SUPFAM" id="SSF101386">
    <property type="entry name" value="all-alpha NTP pyrophosphatases"/>
    <property type="match status" value="1"/>
</dbReference>
<dbReference type="AlphaFoldDB" id="A0A0F9HTL1"/>
<comment type="caution">
    <text evidence="1">The sequence shown here is derived from an EMBL/GenBank/DDBJ whole genome shotgun (WGS) entry which is preliminary data.</text>
</comment>
<evidence type="ECO:0008006" key="2">
    <source>
        <dbReference type="Google" id="ProtNLM"/>
    </source>
</evidence>
<proteinExistence type="predicted"/>
<evidence type="ECO:0000313" key="1">
    <source>
        <dbReference type="EMBL" id="KKM18721.1"/>
    </source>
</evidence>